<sequence>MKKIMYAAMIVLGTISFSACENKGTSDAEADETVVETDTTAVEVEQTVVESDTITKTETIETDTTKN</sequence>
<dbReference type="EMBL" id="CP048222">
    <property type="protein sequence ID" value="QHT69603.1"/>
    <property type="molecule type" value="Genomic_DNA"/>
</dbReference>
<evidence type="ECO:0000313" key="3">
    <source>
        <dbReference type="Proteomes" id="UP000480178"/>
    </source>
</evidence>
<organism evidence="2 3">
    <name type="scientific">Rhodocytophaga rosea</name>
    <dbReference type="NCBI Taxonomy" id="2704465"/>
    <lineage>
        <taxon>Bacteria</taxon>
        <taxon>Pseudomonadati</taxon>
        <taxon>Bacteroidota</taxon>
        <taxon>Cytophagia</taxon>
        <taxon>Cytophagales</taxon>
        <taxon>Rhodocytophagaceae</taxon>
        <taxon>Rhodocytophaga</taxon>
    </lineage>
</organism>
<proteinExistence type="predicted"/>
<dbReference type="Proteomes" id="UP000480178">
    <property type="component" value="Chromosome"/>
</dbReference>
<dbReference type="AlphaFoldDB" id="A0A6C0GPS2"/>
<keyword evidence="1" id="KW-0732">Signal</keyword>
<evidence type="ECO:0000256" key="1">
    <source>
        <dbReference type="SAM" id="SignalP"/>
    </source>
</evidence>
<dbReference type="RefSeq" id="WP_162445590.1">
    <property type="nucleotide sequence ID" value="NZ_CP048222.1"/>
</dbReference>
<feature type="chain" id="PRO_5025444078" description="Entericidin" evidence="1">
    <location>
        <begin position="20"/>
        <end position="67"/>
    </location>
</feature>
<dbReference type="PROSITE" id="PS51257">
    <property type="entry name" value="PROKAR_LIPOPROTEIN"/>
    <property type="match status" value="1"/>
</dbReference>
<keyword evidence="3" id="KW-1185">Reference proteome</keyword>
<protein>
    <recommendedName>
        <fullName evidence="4">Entericidin</fullName>
    </recommendedName>
</protein>
<name>A0A6C0GPS2_9BACT</name>
<feature type="signal peptide" evidence="1">
    <location>
        <begin position="1"/>
        <end position="19"/>
    </location>
</feature>
<accession>A0A6C0GPS2</accession>
<gene>
    <name evidence="2" type="ORF">GXP67_24615</name>
</gene>
<evidence type="ECO:0008006" key="4">
    <source>
        <dbReference type="Google" id="ProtNLM"/>
    </source>
</evidence>
<reference evidence="2 3" key="1">
    <citation type="submission" date="2020-01" db="EMBL/GenBank/DDBJ databases">
        <authorList>
            <person name="Kim M.K."/>
        </authorList>
    </citation>
    <scope>NUCLEOTIDE SEQUENCE [LARGE SCALE GENOMIC DNA]</scope>
    <source>
        <strain evidence="2 3">172606-1</strain>
    </source>
</reference>
<dbReference type="KEGG" id="rhoz:GXP67_24615"/>
<evidence type="ECO:0000313" key="2">
    <source>
        <dbReference type="EMBL" id="QHT69603.1"/>
    </source>
</evidence>